<sequence>MARIDRLIVATLFGTTLLAGIAHADETQQAVNDPFAGLSTANQQSLSDQAGKKDIFTDNLQVISNNAEQRASVGNTSLQNSVSVTGANTIGQGAFAGMSGIGTVFQNSGNNVVMQSSTILNVSIR</sequence>
<organism evidence="2 3">
    <name type="scientific">Crenobacter luteus</name>
    <dbReference type="NCBI Taxonomy" id="1452487"/>
    <lineage>
        <taxon>Bacteria</taxon>
        <taxon>Pseudomonadati</taxon>
        <taxon>Pseudomonadota</taxon>
        <taxon>Betaproteobacteria</taxon>
        <taxon>Neisseriales</taxon>
        <taxon>Neisseriaceae</taxon>
        <taxon>Crenobacter</taxon>
    </lineage>
</organism>
<accession>A0A161R751</accession>
<evidence type="ECO:0000313" key="3">
    <source>
        <dbReference type="Proteomes" id="UP000076625"/>
    </source>
</evidence>
<evidence type="ECO:0000313" key="2">
    <source>
        <dbReference type="EMBL" id="KZE32478.1"/>
    </source>
</evidence>
<dbReference type="OrthoDB" id="8617743at2"/>
<dbReference type="AlphaFoldDB" id="A0A161R751"/>
<dbReference type="Proteomes" id="UP000076625">
    <property type="component" value="Unassembled WGS sequence"/>
</dbReference>
<feature type="signal peptide" evidence="1">
    <location>
        <begin position="1"/>
        <end position="24"/>
    </location>
</feature>
<proteinExistence type="predicted"/>
<feature type="chain" id="PRO_5007825540" description="Adhesin" evidence="1">
    <location>
        <begin position="25"/>
        <end position="125"/>
    </location>
</feature>
<evidence type="ECO:0008006" key="4">
    <source>
        <dbReference type="Google" id="ProtNLM"/>
    </source>
</evidence>
<dbReference type="RefSeq" id="WP_066612180.1">
    <property type="nucleotide sequence ID" value="NZ_LQQU01000021.1"/>
</dbReference>
<gene>
    <name evidence="2" type="ORF">AVW16_11480</name>
</gene>
<keyword evidence="3" id="KW-1185">Reference proteome</keyword>
<reference evidence="3" key="1">
    <citation type="submission" date="2016-01" db="EMBL/GenBank/DDBJ databases">
        <title>Draft genome of Chromobacterium sp. F49.</title>
        <authorList>
            <person name="Hong K.W."/>
        </authorList>
    </citation>
    <scope>NUCLEOTIDE SEQUENCE [LARGE SCALE GENOMIC DNA]</scope>
    <source>
        <strain evidence="3">CN10</strain>
    </source>
</reference>
<keyword evidence="1" id="KW-0732">Signal</keyword>
<protein>
    <recommendedName>
        <fullName evidence="4">Adhesin</fullName>
    </recommendedName>
</protein>
<evidence type="ECO:0000256" key="1">
    <source>
        <dbReference type="SAM" id="SignalP"/>
    </source>
</evidence>
<comment type="caution">
    <text evidence="2">The sequence shown here is derived from an EMBL/GenBank/DDBJ whole genome shotgun (WGS) entry which is preliminary data.</text>
</comment>
<name>A0A161R751_9NEIS</name>
<dbReference type="STRING" id="1452487.AVW16_11480"/>
<dbReference type="EMBL" id="LQQU01000021">
    <property type="protein sequence ID" value="KZE32478.1"/>
    <property type="molecule type" value="Genomic_DNA"/>
</dbReference>